<dbReference type="InterPro" id="IPR003033">
    <property type="entry name" value="SCP2_sterol-bd_dom"/>
</dbReference>
<dbReference type="EMBL" id="JANX01000148">
    <property type="protein sequence ID" value="KGM33791.1"/>
    <property type="molecule type" value="Genomic_DNA"/>
</dbReference>
<dbReference type="Proteomes" id="UP000029995">
    <property type="component" value="Unassembled WGS sequence"/>
</dbReference>
<organism evidence="2 3">
    <name type="scientific">Inquilinus limosus MP06</name>
    <dbReference type="NCBI Taxonomy" id="1398085"/>
    <lineage>
        <taxon>Bacteria</taxon>
        <taxon>Pseudomonadati</taxon>
        <taxon>Pseudomonadota</taxon>
        <taxon>Alphaproteobacteria</taxon>
        <taxon>Rhodospirillales</taxon>
        <taxon>Rhodospirillaceae</taxon>
        <taxon>Inquilinus</taxon>
    </lineage>
</organism>
<accession>A0A0A0D530</accession>
<dbReference type="InterPro" id="IPR036527">
    <property type="entry name" value="SCP2_sterol-bd_dom_sf"/>
</dbReference>
<dbReference type="AlphaFoldDB" id="A0A0A0D530"/>
<dbReference type="Gene3D" id="3.30.1050.10">
    <property type="entry name" value="SCP2 sterol-binding domain"/>
    <property type="match status" value="1"/>
</dbReference>
<proteinExistence type="predicted"/>
<reference evidence="2 3" key="1">
    <citation type="submission" date="2014-01" db="EMBL/GenBank/DDBJ databases">
        <title>Genome sequence determination for a cystic fibrosis isolate, Inquilinus limosus.</title>
        <authorList>
            <person name="Pino M."/>
            <person name="Di Conza J."/>
            <person name="Gutkind G."/>
        </authorList>
    </citation>
    <scope>NUCLEOTIDE SEQUENCE [LARGE SCALE GENOMIC DNA]</scope>
    <source>
        <strain evidence="2 3">MP06</strain>
    </source>
</reference>
<dbReference type="RefSeq" id="WP_034837443.1">
    <property type="nucleotide sequence ID" value="NZ_JANX01000148.1"/>
</dbReference>
<protein>
    <recommendedName>
        <fullName evidence="1">SCP2 domain-containing protein</fullName>
    </recommendedName>
</protein>
<gene>
    <name evidence="2" type="ORF">P409_13880</name>
</gene>
<evidence type="ECO:0000259" key="1">
    <source>
        <dbReference type="Pfam" id="PF02036"/>
    </source>
</evidence>
<sequence length="100" mass="10107">MSLDALAEAVRGRAAGGPALDARVKFDLGADGFIVLDGTGPAPAVSIGDAPADVTLTMKAETLRRMVDGSLSPTMAYMTGKIKANGSLSVGMKLAALLDD</sequence>
<dbReference type="SUPFAM" id="SSF55718">
    <property type="entry name" value="SCP-like"/>
    <property type="match status" value="1"/>
</dbReference>
<evidence type="ECO:0000313" key="3">
    <source>
        <dbReference type="Proteomes" id="UP000029995"/>
    </source>
</evidence>
<feature type="domain" description="SCP2" evidence="1">
    <location>
        <begin position="20"/>
        <end position="99"/>
    </location>
</feature>
<dbReference type="OrthoDB" id="9809312at2"/>
<comment type="caution">
    <text evidence="2">The sequence shown here is derived from an EMBL/GenBank/DDBJ whole genome shotgun (WGS) entry which is preliminary data.</text>
</comment>
<evidence type="ECO:0000313" key="2">
    <source>
        <dbReference type="EMBL" id="KGM33791.1"/>
    </source>
</evidence>
<dbReference type="Pfam" id="PF02036">
    <property type="entry name" value="SCP2"/>
    <property type="match status" value="1"/>
</dbReference>
<name>A0A0A0D530_9PROT</name>